<feature type="domain" description="DUF6922" evidence="1">
    <location>
        <begin position="46"/>
        <end position="97"/>
    </location>
</feature>
<dbReference type="Proteomes" id="UP000002881">
    <property type="component" value="Chromosome"/>
</dbReference>
<name>I2F4G8_9BACT</name>
<gene>
    <name evidence="2" type="ORF">Theba_1116</name>
</gene>
<protein>
    <recommendedName>
        <fullName evidence="1">DUF6922 domain-containing protein</fullName>
    </recommendedName>
</protein>
<accession>I2F4G8</accession>
<dbReference type="KEGG" id="mpg:Theba_1116"/>
<sequence>MAKRPAFDVKVNGFFVYNGQRLFIRSKVCQASNDKIDKVKYMALKLRSTCFWDVDIKKMDKEKDKFFIISRILEYGTMEDVVSLLSEYDSEEIAEVVKRSRIIGRATANFWGLILSIPRSEITRCLEPEDFHLRR</sequence>
<organism evidence="2 3">
    <name type="scientific">Mesotoga prima MesG1.Ag.4.2</name>
    <dbReference type="NCBI Taxonomy" id="660470"/>
    <lineage>
        <taxon>Bacteria</taxon>
        <taxon>Thermotogati</taxon>
        <taxon>Thermotogota</taxon>
        <taxon>Thermotogae</taxon>
        <taxon>Kosmotogales</taxon>
        <taxon>Kosmotogaceae</taxon>
        <taxon>Mesotoga</taxon>
    </lineage>
</organism>
<dbReference type="AlphaFoldDB" id="I2F4G8"/>
<proteinExistence type="predicted"/>
<evidence type="ECO:0000259" key="1">
    <source>
        <dbReference type="Pfam" id="PF21956"/>
    </source>
</evidence>
<dbReference type="Pfam" id="PF21956">
    <property type="entry name" value="DUF6922"/>
    <property type="match status" value="1"/>
</dbReference>
<keyword evidence="3" id="KW-1185">Reference proteome</keyword>
<reference evidence="2 3" key="1">
    <citation type="journal article" date="2012" name="Genome Biol. Evol.">
        <title>Genome Sequence of the Mesophilic Thermotogales Bacterium Mesotoga prima MesG1.Ag.4.2 Reveals the Largest Thermotogales Genome To Date.</title>
        <authorList>
            <person name="Zhaxybayeva O."/>
            <person name="Swithers K.S."/>
            <person name="Foght J."/>
            <person name="Green A.G."/>
            <person name="Bruce D."/>
            <person name="Detter C."/>
            <person name="Han S."/>
            <person name="Teshima H."/>
            <person name="Han J."/>
            <person name="Woyke T."/>
            <person name="Pitluck S."/>
            <person name="Nolan M."/>
            <person name="Ivanova N."/>
            <person name="Pati A."/>
            <person name="Land M.L."/>
            <person name="Dlutek M."/>
            <person name="Doolittle W.F."/>
            <person name="Noll K.M."/>
            <person name="Nesbo C.L."/>
        </authorList>
    </citation>
    <scope>NUCLEOTIDE SEQUENCE [LARGE SCALE GENOMIC DNA]</scope>
    <source>
        <strain evidence="3">mesG1.Ag.4.2</strain>
    </source>
</reference>
<dbReference type="InterPro" id="IPR053830">
    <property type="entry name" value="DUF6922"/>
</dbReference>
<dbReference type="EMBL" id="CP003532">
    <property type="protein sequence ID" value="AFK06821.1"/>
    <property type="molecule type" value="Genomic_DNA"/>
</dbReference>
<dbReference type="STRING" id="660470.Theba_1116"/>
<dbReference type="GeneID" id="87106946"/>
<dbReference type="RefSeq" id="WP_014730816.1">
    <property type="nucleotide sequence ID" value="NC_017934.1"/>
</dbReference>
<evidence type="ECO:0000313" key="3">
    <source>
        <dbReference type="Proteomes" id="UP000002881"/>
    </source>
</evidence>
<evidence type="ECO:0000313" key="2">
    <source>
        <dbReference type="EMBL" id="AFK06821.1"/>
    </source>
</evidence>
<dbReference type="HOGENOM" id="CLU_1883299_0_0_0"/>